<sequence length="79" mass="9023">MLGYFFELIGIDRLYGQQLEEHDVTFFIRPTITIVGLLFLSIIVGQLLIEEKKGNRKLKILGLSTSLLGVLWSVHSYLN</sequence>
<keyword evidence="3" id="KW-1185">Reference proteome</keyword>
<keyword evidence="1" id="KW-1133">Transmembrane helix</keyword>
<proteinExistence type="predicted"/>
<name>A0ABX8GRC1_9BACT</name>
<keyword evidence="1" id="KW-0472">Membrane</keyword>
<protein>
    <submittedName>
        <fullName evidence="2">Uncharacterized protein</fullName>
    </submittedName>
</protein>
<dbReference type="EMBL" id="CP076128">
    <property type="protein sequence ID" value="QWG06056.1"/>
    <property type="molecule type" value="Genomic_DNA"/>
</dbReference>
<feature type="transmembrane region" description="Helical" evidence="1">
    <location>
        <begin position="26"/>
        <end position="48"/>
    </location>
</feature>
<gene>
    <name evidence="2" type="ORF">KM029_11855</name>
</gene>
<keyword evidence="1" id="KW-0812">Transmembrane</keyword>
<organism evidence="2 3">
    <name type="scientific">Flammeovirga kamogawensis</name>
    <dbReference type="NCBI Taxonomy" id="373891"/>
    <lineage>
        <taxon>Bacteria</taxon>
        <taxon>Pseudomonadati</taxon>
        <taxon>Bacteroidota</taxon>
        <taxon>Cytophagia</taxon>
        <taxon>Cytophagales</taxon>
        <taxon>Flammeovirgaceae</taxon>
        <taxon>Flammeovirga</taxon>
    </lineage>
</organism>
<reference evidence="2 3" key="1">
    <citation type="submission" date="2021-05" db="EMBL/GenBank/DDBJ databases">
        <title>Comparative genomic studies on the polysaccharide-degrading batcterial strains of the Flammeovirga genus.</title>
        <authorList>
            <person name="Zewei F."/>
            <person name="Zheng Z."/>
            <person name="Yu L."/>
            <person name="Ruyue G."/>
            <person name="Yanhong M."/>
            <person name="Yuanyuan C."/>
            <person name="Jingyan G."/>
            <person name="Wenjun H."/>
        </authorList>
    </citation>
    <scope>NUCLEOTIDE SEQUENCE [LARGE SCALE GENOMIC DNA]</scope>
    <source>
        <strain evidence="2 3">YS10</strain>
    </source>
</reference>
<dbReference type="Proteomes" id="UP000682802">
    <property type="component" value="Chromosome 1"/>
</dbReference>
<evidence type="ECO:0000313" key="2">
    <source>
        <dbReference type="EMBL" id="QWG06056.1"/>
    </source>
</evidence>
<evidence type="ECO:0000256" key="1">
    <source>
        <dbReference type="SAM" id="Phobius"/>
    </source>
</evidence>
<accession>A0ABX8GRC1</accession>
<dbReference type="RefSeq" id="WP_144073490.1">
    <property type="nucleotide sequence ID" value="NZ_CP076128.1"/>
</dbReference>
<evidence type="ECO:0000313" key="3">
    <source>
        <dbReference type="Proteomes" id="UP000682802"/>
    </source>
</evidence>